<evidence type="ECO:0000256" key="19">
    <source>
        <dbReference type="SAM" id="MobiDB-lite"/>
    </source>
</evidence>
<evidence type="ECO:0000256" key="10">
    <source>
        <dbReference type="ARBA" id="ARBA00023125"/>
    </source>
</evidence>
<keyword evidence="4 18" id="KW-0479">Metal-binding</keyword>
<evidence type="ECO:0000256" key="18">
    <source>
        <dbReference type="RuleBase" id="RU004489"/>
    </source>
</evidence>
<reference evidence="21" key="1">
    <citation type="submission" date="2020-03" db="EMBL/GenBank/DDBJ databases">
        <authorList>
            <person name="Weist P."/>
        </authorList>
    </citation>
    <scope>NUCLEOTIDE SEQUENCE</scope>
</reference>
<keyword evidence="13 18" id="KW-0539">Nucleus</keyword>
<proteinExistence type="inferred from homology"/>
<dbReference type="Gene3D" id="2.60.40.3180">
    <property type="entry name" value="Transcription factor COE1, DNA-binding domain"/>
    <property type="match status" value="1"/>
</dbReference>
<evidence type="ECO:0000256" key="14">
    <source>
        <dbReference type="ARBA" id="ARBA00054317"/>
    </source>
</evidence>
<evidence type="ECO:0000256" key="9">
    <source>
        <dbReference type="ARBA" id="ARBA00023015"/>
    </source>
</evidence>
<comment type="subunit">
    <text evidence="15">Homodimer. Interacts with ZNF423 and ZNF521, leading to prevent EBF1 to bind DNA and activate target genes. Interacts with CCR4-NOT component CNOT3.</text>
</comment>
<dbReference type="GO" id="GO:0008270">
    <property type="term" value="F:zinc ion binding"/>
    <property type="evidence" value="ECO:0007669"/>
    <property type="project" value="UniProtKB-KW"/>
</dbReference>
<dbReference type="CDD" id="cd01175">
    <property type="entry name" value="IPT_COE"/>
    <property type="match status" value="1"/>
</dbReference>
<dbReference type="GO" id="GO:0003700">
    <property type="term" value="F:DNA-binding transcription factor activity"/>
    <property type="evidence" value="ECO:0007669"/>
    <property type="project" value="InterPro"/>
</dbReference>
<dbReference type="GO" id="GO:0007399">
    <property type="term" value="P:nervous system development"/>
    <property type="evidence" value="ECO:0007669"/>
    <property type="project" value="UniProtKB-ARBA"/>
</dbReference>
<dbReference type="InterPro" id="IPR014756">
    <property type="entry name" value="Ig_E-set"/>
</dbReference>
<dbReference type="InterPro" id="IPR013783">
    <property type="entry name" value="Ig-like_fold"/>
</dbReference>
<evidence type="ECO:0000313" key="21">
    <source>
        <dbReference type="EMBL" id="CAB1450123.1"/>
    </source>
</evidence>
<keyword evidence="5 18" id="KW-0863">Zinc-finger</keyword>
<dbReference type="EMBL" id="CADEAL010004042">
    <property type="protein sequence ID" value="CAB1450123.1"/>
    <property type="molecule type" value="Genomic_DNA"/>
</dbReference>
<comment type="subcellular location">
    <subcellularLocation>
        <location evidence="1 18">Nucleus</location>
    </subcellularLocation>
</comment>
<dbReference type="InterPro" id="IPR038173">
    <property type="entry name" value="COE_DBD_sf"/>
</dbReference>
<dbReference type="Gene3D" id="1.10.287.4280">
    <property type="match status" value="1"/>
</dbReference>
<gene>
    <name evidence="21" type="ORF">PLEPLA_LOCUS37812</name>
</gene>
<dbReference type="InterPro" id="IPR032200">
    <property type="entry name" value="COE_DBD"/>
</dbReference>
<dbReference type="InterPro" id="IPR002909">
    <property type="entry name" value="IPT_dom"/>
</dbReference>
<dbReference type="InterPro" id="IPR003523">
    <property type="entry name" value="Transcription_factor_COE"/>
</dbReference>
<evidence type="ECO:0000256" key="2">
    <source>
        <dbReference type="ARBA" id="ARBA00010340"/>
    </source>
</evidence>
<name>A0A9N7VFR3_PLEPL</name>
<protein>
    <recommendedName>
        <fullName evidence="16">Transcription factor COE1</fullName>
    </recommendedName>
    <alternativeName>
        <fullName evidence="17">Early B-cell factor</fullName>
    </alternativeName>
</protein>
<evidence type="ECO:0000256" key="16">
    <source>
        <dbReference type="ARBA" id="ARBA00067873"/>
    </source>
</evidence>
<evidence type="ECO:0000259" key="20">
    <source>
        <dbReference type="SMART" id="SM00429"/>
    </source>
</evidence>
<evidence type="ECO:0000256" key="15">
    <source>
        <dbReference type="ARBA" id="ARBA00063670"/>
    </source>
</evidence>
<evidence type="ECO:0000256" key="5">
    <source>
        <dbReference type="ARBA" id="ARBA00022771"/>
    </source>
</evidence>
<sequence length="482" mass="52342">MVKAPLLAFPEQLRSFASCLGLITPRCHGSETALYGSHCSSGAFRNPTSNTLNTTIHPRQFFLKFFLKCNQNCLKNAGNPRDMRRFQVVVSTTVNVDGHVLAVSDNMFVHNNSKHGRRARRLDPSEATPCIKAISPSEGWTTGGATVIIIGDNFFDGLQVVFGTMLVWSELITPHAIRVQTPPRHIPGVVEVTLSYKSKQFCKGAPGRFVYTALNEPTIDYGFQRLQKVIPRHPGDPERLPKEVLLKRAADLVEALYGMPHNNQEIILKRAADIAEALYSVPRNHNQIPSLANTASHGMMGVNSFSSQLAVNVSESQGNDQVGYSRNTSSVSPRGYISSSTPQQSSYNSVSNSMNGYGNAGMNLGVPSSPGFLNGSSANSPYGIKQKSAFAPVVRPQASPPPSCTSANGNGLQDRSLRGPEALTEPRCSQSVWGDWGDWCHGVLEPLKCRPSVNMTKARPALSLQAETLSCLADNRPHIVTD</sequence>
<keyword evidence="8" id="KW-0007">Acetylation</keyword>
<comment type="similarity">
    <text evidence="2 18">Belongs to the COE family.</text>
</comment>
<keyword evidence="3" id="KW-1017">Isopeptide bond</keyword>
<evidence type="ECO:0000256" key="4">
    <source>
        <dbReference type="ARBA" id="ARBA00022723"/>
    </source>
</evidence>
<dbReference type="AlphaFoldDB" id="A0A9N7VFR3"/>
<keyword evidence="11" id="KW-0010">Activator</keyword>
<feature type="region of interest" description="Disordered" evidence="19">
    <location>
        <begin position="394"/>
        <end position="423"/>
    </location>
</feature>
<evidence type="ECO:0000256" key="3">
    <source>
        <dbReference type="ARBA" id="ARBA00022499"/>
    </source>
</evidence>
<dbReference type="FunFam" id="2.60.40.3180:FF:000004">
    <property type="entry name" value="Transcription factor COE1"/>
    <property type="match status" value="1"/>
</dbReference>
<feature type="compositionally biased region" description="Polar residues" evidence="19">
    <location>
        <begin position="404"/>
        <end position="413"/>
    </location>
</feature>
<dbReference type="Pfam" id="PF16422">
    <property type="entry name" value="COE1_DBD"/>
    <property type="match status" value="1"/>
</dbReference>
<dbReference type="Pfam" id="PF01833">
    <property type="entry name" value="TIG"/>
    <property type="match status" value="1"/>
</dbReference>
<keyword evidence="9 18" id="KW-0805">Transcription regulation</keyword>
<dbReference type="InterPro" id="IPR032201">
    <property type="entry name" value="COE_HLH"/>
</dbReference>
<dbReference type="GO" id="GO:0005634">
    <property type="term" value="C:nucleus"/>
    <property type="evidence" value="ECO:0007669"/>
    <property type="project" value="UniProtKB-SubCell"/>
</dbReference>
<dbReference type="FunFam" id="1.10.287.4280:FF:000001">
    <property type="entry name" value="transcription factor COE1 isoform X2"/>
    <property type="match status" value="1"/>
</dbReference>
<keyword evidence="12 18" id="KW-0804">Transcription</keyword>
<keyword evidence="7" id="KW-0832">Ubl conjugation</keyword>
<evidence type="ECO:0000256" key="11">
    <source>
        <dbReference type="ARBA" id="ARBA00023159"/>
    </source>
</evidence>
<feature type="compositionally biased region" description="Low complexity" evidence="19">
    <location>
        <begin position="338"/>
        <end position="350"/>
    </location>
</feature>
<dbReference type="Gene3D" id="2.60.40.10">
    <property type="entry name" value="Immunoglobulins"/>
    <property type="match status" value="1"/>
</dbReference>
<dbReference type="InterPro" id="IPR038006">
    <property type="entry name" value="COE_IPT"/>
</dbReference>
<evidence type="ECO:0000256" key="13">
    <source>
        <dbReference type="ARBA" id="ARBA00023242"/>
    </source>
</evidence>
<keyword evidence="18" id="KW-0217">Developmental protein</keyword>
<evidence type="ECO:0000313" key="22">
    <source>
        <dbReference type="Proteomes" id="UP001153269"/>
    </source>
</evidence>
<evidence type="ECO:0000256" key="1">
    <source>
        <dbReference type="ARBA" id="ARBA00004123"/>
    </source>
</evidence>
<evidence type="ECO:0000256" key="6">
    <source>
        <dbReference type="ARBA" id="ARBA00022833"/>
    </source>
</evidence>
<feature type="compositionally biased region" description="Polar residues" evidence="19">
    <location>
        <begin position="316"/>
        <end position="332"/>
    </location>
</feature>
<evidence type="ECO:0000256" key="8">
    <source>
        <dbReference type="ARBA" id="ARBA00022990"/>
    </source>
</evidence>
<dbReference type="PANTHER" id="PTHR10747">
    <property type="entry name" value="TRANSCRIPTION FACTOR COE FAMILY MEMBER"/>
    <property type="match status" value="1"/>
</dbReference>
<organism evidence="21 22">
    <name type="scientific">Pleuronectes platessa</name>
    <name type="common">European plaice</name>
    <dbReference type="NCBI Taxonomy" id="8262"/>
    <lineage>
        <taxon>Eukaryota</taxon>
        <taxon>Metazoa</taxon>
        <taxon>Chordata</taxon>
        <taxon>Craniata</taxon>
        <taxon>Vertebrata</taxon>
        <taxon>Euteleostomi</taxon>
        <taxon>Actinopterygii</taxon>
        <taxon>Neopterygii</taxon>
        <taxon>Teleostei</taxon>
        <taxon>Neoteleostei</taxon>
        <taxon>Acanthomorphata</taxon>
        <taxon>Carangaria</taxon>
        <taxon>Pleuronectiformes</taxon>
        <taxon>Pleuronectoidei</taxon>
        <taxon>Pleuronectidae</taxon>
        <taxon>Pleuronectes</taxon>
    </lineage>
</organism>
<accession>A0A9N7VFR3</accession>
<keyword evidence="22" id="KW-1185">Reference proteome</keyword>
<feature type="region of interest" description="Disordered" evidence="19">
    <location>
        <begin position="316"/>
        <end position="350"/>
    </location>
</feature>
<comment type="caution">
    <text evidence="21">The sequence shown here is derived from an EMBL/GenBank/DDBJ whole genome shotgun (WGS) entry which is preliminary data.</text>
</comment>
<dbReference type="GO" id="GO:0003677">
    <property type="term" value="F:DNA binding"/>
    <property type="evidence" value="ECO:0007669"/>
    <property type="project" value="UniProtKB-KW"/>
</dbReference>
<keyword evidence="6 18" id="KW-0862">Zinc</keyword>
<evidence type="ECO:0000256" key="7">
    <source>
        <dbReference type="ARBA" id="ARBA00022843"/>
    </source>
</evidence>
<keyword evidence="10 18" id="KW-0238">DNA-binding</keyword>
<feature type="domain" description="IPT/TIG" evidence="20">
    <location>
        <begin position="128"/>
        <end position="212"/>
    </location>
</feature>
<comment type="function">
    <text evidence="14">Key pioneer transcription factor of B-cell specification and commitment. Recognizes variations of the palindromic sequence 5'-ATTCCCNNGGGAATT-3'. Operates in a transcription factor network to activate B-cell-specific genes and repress genes associated with alternative cell fates. For instance, positively regulates many B-cell specific genes including BCR or CD40 while repressing genes that direct cells into alternative lineages, including GATA3 and TCF7 for the T-cell lineage. In addition to its role during lymphopoiesis, controls the thermogenic gene program in adipocytes during development and in response to environmental cold.</text>
</comment>
<dbReference type="FunFam" id="2.60.40.10:FF:001696">
    <property type="entry name" value="Transcription factor COE3"/>
    <property type="match status" value="1"/>
</dbReference>
<dbReference type="Proteomes" id="UP001153269">
    <property type="component" value="Unassembled WGS sequence"/>
</dbReference>
<dbReference type="SUPFAM" id="SSF81296">
    <property type="entry name" value="E set domains"/>
    <property type="match status" value="1"/>
</dbReference>
<evidence type="ECO:0000256" key="17">
    <source>
        <dbReference type="ARBA" id="ARBA00076923"/>
    </source>
</evidence>
<dbReference type="Pfam" id="PF16423">
    <property type="entry name" value="COE1_HLH"/>
    <property type="match status" value="1"/>
</dbReference>
<evidence type="ECO:0000256" key="12">
    <source>
        <dbReference type="ARBA" id="ARBA00023163"/>
    </source>
</evidence>
<dbReference type="SMART" id="SM00429">
    <property type="entry name" value="IPT"/>
    <property type="match status" value="1"/>
</dbReference>